<keyword evidence="3" id="KW-0342">GTP-binding</keyword>
<organism evidence="5 6">
    <name type="scientific">Electrophorus electricus</name>
    <name type="common">Electric eel</name>
    <name type="synonym">Gymnotus electricus</name>
    <dbReference type="NCBI Taxonomy" id="8005"/>
    <lineage>
        <taxon>Eukaryota</taxon>
        <taxon>Metazoa</taxon>
        <taxon>Chordata</taxon>
        <taxon>Craniata</taxon>
        <taxon>Vertebrata</taxon>
        <taxon>Euteleostomi</taxon>
        <taxon>Actinopterygii</taxon>
        <taxon>Neopterygii</taxon>
        <taxon>Teleostei</taxon>
        <taxon>Ostariophysi</taxon>
        <taxon>Gymnotiformes</taxon>
        <taxon>Gymnotoidei</taxon>
        <taxon>Gymnotidae</taxon>
        <taxon>Electrophorus</taxon>
    </lineage>
</organism>
<keyword evidence="6" id="KW-1185">Reference proteome</keyword>
<reference evidence="5" key="5">
    <citation type="submission" date="2025-09" db="UniProtKB">
        <authorList>
            <consortium name="Ensembl"/>
        </authorList>
    </citation>
    <scope>IDENTIFICATION</scope>
</reference>
<evidence type="ECO:0000256" key="1">
    <source>
        <dbReference type="ARBA" id="ARBA00008535"/>
    </source>
</evidence>
<dbReference type="PANTHER" id="PTHR10903">
    <property type="entry name" value="GTPASE, IMAP FAMILY MEMBER-RELATED"/>
    <property type="match status" value="1"/>
</dbReference>
<evidence type="ECO:0000259" key="4">
    <source>
        <dbReference type="PROSITE" id="PS51720"/>
    </source>
</evidence>
<dbReference type="AlphaFoldDB" id="A0A4W4FVF3"/>
<dbReference type="Ensembl" id="ENSEEET00000029447.2">
    <property type="protein sequence ID" value="ENSEEEP00000029108.2"/>
    <property type="gene ID" value="ENSEEEG00000013966.2"/>
</dbReference>
<dbReference type="Pfam" id="PF04548">
    <property type="entry name" value="AIG1"/>
    <property type="match status" value="1"/>
</dbReference>
<reference evidence="5" key="4">
    <citation type="submission" date="2025-08" db="UniProtKB">
        <authorList>
            <consortium name="Ensembl"/>
        </authorList>
    </citation>
    <scope>IDENTIFICATION</scope>
</reference>
<dbReference type="GeneTree" id="ENSGT01140000282522"/>
<dbReference type="Proteomes" id="UP000314983">
    <property type="component" value="Chromosome 11"/>
</dbReference>
<protein>
    <recommendedName>
        <fullName evidence="4">AIG1-type G domain-containing protein</fullName>
    </recommendedName>
</protein>
<comment type="similarity">
    <text evidence="1">Belongs to the TRAFAC class TrmE-Era-EngA-EngB-Septin-like GTPase superfamily. AIG1/Toc34/Toc159-like paraseptin GTPase family. IAN subfamily.</text>
</comment>
<evidence type="ECO:0000313" key="5">
    <source>
        <dbReference type="Ensembl" id="ENSEEEP00000029108.2"/>
    </source>
</evidence>
<evidence type="ECO:0000256" key="2">
    <source>
        <dbReference type="ARBA" id="ARBA00022741"/>
    </source>
</evidence>
<accession>A0A4W4FVF3</accession>
<dbReference type="Gene3D" id="3.40.50.300">
    <property type="entry name" value="P-loop containing nucleotide triphosphate hydrolases"/>
    <property type="match status" value="1"/>
</dbReference>
<evidence type="ECO:0000313" key="6">
    <source>
        <dbReference type="Proteomes" id="UP000314983"/>
    </source>
</evidence>
<reference evidence="6" key="1">
    <citation type="journal article" date="2014" name="Science">
        <title>Nonhuman genetics. Genomic basis for the convergent evolution of electric organs.</title>
        <authorList>
            <person name="Gallant J.R."/>
            <person name="Traeger L.L."/>
            <person name="Volkening J.D."/>
            <person name="Moffett H."/>
            <person name="Chen P.H."/>
            <person name="Novina C.D."/>
            <person name="Phillips G.N.Jr."/>
            <person name="Anand R."/>
            <person name="Wells G.B."/>
            <person name="Pinch M."/>
            <person name="Guth R."/>
            <person name="Unguez G.A."/>
            <person name="Albert J.S."/>
            <person name="Zakon H.H."/>
            <person name="Samanta M.P."/>
            <person name="Sussman M.R."/>
        </authorList>
    </citation>
    <scope>NUCLEOTIDE SEQUENCE [LARGE SCALE GENOMIC DNA]</scope>
</reference>
<dbReference type="STRING" id="8005.ENSEEEP00000029108"/>
<dbReference type="PANTHER" id="PTHR10903:SF186">
    <property type="entry name" value="GTPASE IMAP FAMILY MEMBER 4-LIKE-RELATED"/>
    <property type="match status" value="1"/>
</dbReference>
<reference evidence="5" key="3">
    <citation type="submission" date="2020-05" db="EMBL/GenBank/DDBJ databases">
        <title>Electrophorus electricus (electric eel) genome, fEleEle1, primary haplotype.</title>
        <authorList>
            <person name="Myers G."/>
            <person name="Meyer A."/>
            <person name="Fedrigo O."/>
            <person name="Formenti G."/>
            <person name="Rhie A."/>
            <person name="Tracey A."/>
            <person name="Sims Y."/>
            <person name="Jarvis E.D."/>
        </authorList>
    </citation>
    <scope>NUCLEOTIDE SEQUENCE [LARGE SCALE GENOMIC DNA]</scope>
</reference>
<dbReference type="InterPro" id="IPR027417">
    <property type="entry name" value="P-loop_NTPase"/>
</dbReference>
<name>A0A4W4FVF3_ELEEL</name>
<dbReference type="InterPro" id="IPR045058">
    <property type="entry name" value="GIMA/IAN/Toc"/>
</dbReference>
<sequence length="176" mass="19939">MSEGAQKTFTDDSVQIVLIGATGSGKSSSGNTILGNKHFFATTSAKSITLECQSATVTVNGRQVTVVDTPGWDCTELSEDEVAKRIRHYLQTLHGPYSFLLVIRIGSEECDEVRKIYKLREVLGSSYLQHTTILFSHIDNLEWETIDEFLEKRKKEFKTLLEHCKHSTSRKWAPWK</sequence>
<proteinExistence type="inferred from homology"/>
<dbReference type="InterPro" id="IPR006703">
    <property type="entry name" value="G_AIG1"/>
</dbReference>
<evidence type="ECO:0000256" key="3">
    <source>
        <dbReference type="ARBA" id="ARBA00023134"/>
    </source>
</evidence>
<reference evidence="6" key="2">
    <citation type="journal article" date="2017" name="Sci. Adv.">
        <title>A tail of two voltages: Proteomic comparison of the three electric organs of the electric eel.</title>
        <authorList>
            <person name="Traeger L.L."/>
            <person name="Sabat G."/>
            <person name="Barrett-Wilt G.A."/>
            <person name="Wells G.B."/>
            <person name="Sussman M.R."/>
        </authorList>
    </citation>
    <scope>NUCLEOTIDE SEQUENCE [LARGE SCALE GENOMIC DNA]</scope>
</reference>
<dbReference type="GO" id="GO:0005525">
    <property type="term" value="F:GTP binding"/>
    <property type="evidence" value="ECO:0007669"/>
    <property type="project" value="UniProtKB-KW"/>
</dbReference>
<keyword evidence="2" id="KW-0547">Nucleotide-binding</keyword>
<dbReference type="PROSITE" id="PS51720">
    <property type="entry name" value="G_AIG1"/>
    <property type="match status" value="1"/>
</dbReference>
<dbReference type="SUPFAM" id="SSF52540">
    <property type="entry name" value="P-loop containing nucleoside triphosphate hydrolases"/>
    <property type="match status" value="1"/>
</dbReference>
<feature type="domain" description="AIG1-type G" evidence="4">
    <location>
        <begin position="11"/>
        <end position="176"/>
    </location>
</feature>